<dbReference type="Pfam" id="PF01120">
    <property type="entry name" value="Alpha_L_fucos"/>
    <property type="match status" value="1"/>
</dbReference>
<dbReference type="InterPro" id="IPR008979">
    <property type="entry name" value="Galactose-bd-like_sf"/>
</dbReference>
<reference evidence="9" key="2">
    <citation type="journal article" date="2021" name="PeerJ">
        <title>Extensive microbial diversity within the chicken gut microbiome revealed by metagenomics and culture.</title>
        <authorList>
            <person name="Gilroy R."/>
            <person name="Ravi A."/>
            <person name="Getino M."/>
            <person name="Pursley I."/>
            <person name="Horton D.L."/>
            <person name="Alikhan N.F."/>
            <person name="Baker D."/>
            <person name="Gharbi K."/>
            <person name="Hall N."/>
            <person name="Watson M."/>
            <person name="Adriaenssens E.M."/>
            <person name="Foster-Nyarko E."/>
            <person name="Jarju S."/>
            <person name="Secka A."/>
            <person name="Antonio M."/>
            <person name="Oren A."/>
            <person name="Chaudhuri R.R."/>
            <person name="La Ragione R."/>
            <person name="Hildebrand F."/>
            <person name="Pallen M.J."/>
        </authorList>
    </citation>
    <scope>NUCLEOTIDE SEQUENCE</scope>
    <source>
        <strain evidence="9">20514</strain>
    </source>
</reference>
<evidence type="ECO:0000313" key="10">
    <source>
        <dbReference type="Proteomes" id="UP000810252"/>
    </source>
</evidence>
<gene>
    <name evidence="9" type="ORF">IAC29_07095</name>
</gene>
<dbReference type="GO" id="GO:0006004">
    <property type="term" value="P:fucose metabolic process"/>
    <property type="evidence" value="ECO:0007669"/>
    <property type="project" value="TreeGrafter"/>
</dbReference>
<dbReference type="InterPro" id="IPR000933">
    <property type="entry name" value="Glyco_hydro_29"/>
</dbReference>
<comment type="similarity">
    <text evidence="1">Belongs to the glycosyl hydrolase 29 family.</text>
</comment>
<dbReference type="FunFam" id="3.20.20.80:FF:000052">
    <property type="entry name" value="Putative alpha-L-fucosidase 1"/>
    <property type="match status" value="1"/>
</dbReference>
<sequence>MKYSARLTAALGIIAMAASCRNAEPPAPYGPVPTAQQLEWQKMEMNMFCHFGPNTFTEAEWGSGQEDADVFNPSGLDCRQWTSIARAAGMKGIIITAKHHDGFCLWPNPVSSHTVAQSSWRDGKGDVLEELSRACRESGVEFGVYISPWDRNDPAYGTSRYNEIYCRTLESALGNYGPVFEQWFDGACGEGPTGKVQEYDWPLFHKTVGTLQPDAVMFSDIGPGCRWVGNEDGYAGETCWSTLDIAGFQPGAGAPPRDTLNCGNVHGEAWVPAEADVSIRPGWFYKDSENDRIKTLEELLGIYYASVGRNAVLLLNVPPDRTGRIYRADSLRLMEFRKALDTIFGKNLADDAVAESSSVRGRQFRAGNILDGDYDSYWSTPDGVTSASVTVQLDGPKTFNRIMLQEYIPLGQRVAGFDVEIRKADGSWEQVASASTIGYKRILHTGKVTTSEVRINIRKAFACPVLNGFGLYLDEILNY</sequence>
<dbReference type="SUPFAM" id="SSF49785">
    <property type="entry name" value="Galactose-binding domain-like"/>
    <property type="match status" value="1"/>
</dbReference>
<keyword evidence="4" id="KW-0378">Hydrolase</keyword>
<dbReference type="Proteomes" id="UP000810252">
    <property type="component" value="Unassembled WGS sequence"/>
</dbReference>
<dbReference type="InterPro" id="IPR057739">
    <property type="entry name" value="Glyco_hydro_29_N"/>
</dbReference>
<name>A0A9D9EPS2_9BACT</name>
<reference evidence="9" key="1">
    <citation type="submission" date="2020-10" db="EMBL/GenBank/DDBJ databases">
        <authorList>
            <person name="Gilroy R."/>
        </authorList>
    </citation>
    <scope>NUCLEOTIDE SEQUENCE</scope>
    <source>
        <strain evidence="9">20514</strain>
    </source>
</reference>
<protein>
    <recommendedName>
        <fullName evidence="2">alpha-L-fucosidase</fullName>
        <ecNumber evidence="2">3.2.1.51</ecNumber>
    </recommendedName>
</protein>
<dbReference type="SUPFAM" id="SSF51445">
    <property type="entry name" value="(Trans)glycosidases"/>
    <property type="match status" value="1"/>
</dbReference>
<feature type="signal peptide" evidence="6">
    <location>
        <begin position="1"/>
        <end position="23"/>
    </location>
</feature>
<evidence type="ECO:0000256" key="4">
    <source>
        <dbReference type="ARBA" id="ARBA00022801"/>
    </source>
</evidence>
<dbReference type="AlphaFoldDB" id="A0A9D9EPS2"/>
<feature type="domain" description="F5/8 type C" evidence="7">
    <location>
        <begin position="355"/>
        <end position="459"/>
    </location>
</feature>
<evidence type="ECO:0000256" key="1">
    <source>
        <dbReference type="ARBA" id="ARBA00007951"/>
    </source>
</evidence>
<dbReference type="Gene3D" id="3.20.20.80">
    <property type="entry name" value="Glycosidases"/>
    <property type="match status" value="1"/>
</dbReference>
<keyword evidence="5" id="KW-0326">Glycosidase</keyword>
<comment type="caution">
    <text evidence="9">The sequence shown here is derived from an EMBL/GenBank/DDBJ whole genome shotgun (WGS) entry which is preliminary data.</text>
</comment>
<dbReference type="GO" id="GO:0016139">
    <property type="term" value="P:glycoside catabolic process"/>
    <property type="evidence" value="ECO:0007669"/>
    <property type="project" value="TreeGrafter"/>
</dbReference>
<dbReference type="InterPro" id="IPR017853">
    <property type="entry name" value="GH"/>
</dbReference>
<dbReference type="EC" id="3.2.1.51" evidence="2"/>
<feature type="domain" description="Glycoside hydrolase family 29 N-terminal" evidence="8">
    <location>
        <begin position="37"/>
        <end position="335"/>
    </location>
</feature>
<feature type="chain" id="PRO_5038912108" description="alpha-L-fucosidase" evidence="6">
    <location>
        <begin position="24"/>
        <end position="479"/>
    </location>
</feature>
<evidence type="ECO:0000256" key="6">
    <source>
        <dbReference type="SAM" id="SignalP"/>
    </source>
</evidence>
<evidence type="ECO:0000256" key="2">
    <source>
        <dbReference type="ARBA" id="ARBA00012662"/>
    </source>
</evidence>
<evidence type="ECO:0000259" key="7">
    <source>
        <dbReference type="Pfam" id="PF00754"/>
    </source>
</evidence>
<organism evidence="9 10">
    <name type="scientific">Candidatus Cryptobacteroides merdigallinarum</name>
    <dbReference type="NCBI Taxonomy" id="2840770"/>
    <lineage>
        <taxon>Bacteria</taxon>
        <taxon>Pseudomonadati</taxon>
        <taxon>Bacteroidota</taxon>
        <taxon>Bacteroidia</taxon>
        <taxon>Bacteroidales</taxon>
        <taxon>Candidatus Cryptobacteroides</taxon>
    </lineage>
</organism>
<evidence type="ECO:0000313" key="9">
    <source>
        <dbReference type="EMBL" id="MBO8449019.1"/>
    </source>
</evidence>
<dbReference type="GO" id="GO:0005764">
    <property type="term" value="C:lysosome"/>
    <property type="evidence" value="ECO:0007669"/>
    <property type="project" value="TreeGrafter"/>
</dbReference>
<proteinExistence type="inferred from homology"/>
<dbReference type="GO" id="GO:0004560">
    <property type="term" value="F:alpha-L-fucosidase activity"/>
    <property type="evidence" value="ECO:0007669"/>
    <property type="project" value="InterPro"/>
</dbReference>
<dbReference type="InterPro" id="IPR000421">
    <property type="entry name" value="FA58C"/>
</dbReference>
<dbReference type="Gene3D" id="2.60.120.260">
    <property type="entry name" value="Galactose-binding domain-like"/>
    <property type="match status" value="1"/>
</dbReference>
<dbReference type="PANTHER" id="PTHR10030">
    <property type="entry name" value="ALPHA-L-FUCOSIDASE"/>
    <property type="match status" value="1"/>
</dbReference>
<dbReference type="SMART" id="SM00812">
    <property type="entry name" value="Alpha_L_fucos"/>
    <property type="match status" value="1"/>
</dbReference>
<dbReference type="PANTHER" id="PTHR10030:SF37">
    <property type="entry name" value="ALPHA-L-FUCOSIDASE-RELATED"/>
    <property type="match status" value="1"/>
</dbReference>
<evidence type="ECO:0000256" key="5">
    <source>
        <dbReference type="ARBA" id="ARBA00023295"/>
    </source>
</evidence>
<evidence type="ECO:0000256" key="3">
    <source>
        <dbReference type="ARBA" id="ARBA00022729"/>
    </source>
</evidence>
<keyword evidence="3 6" id="KW-0732">Signal</keyword>
<dbReference type="EMBL" id="JADIMQ010000100">
    <property type="protein sequence ID" value="MBO8449019.1"/>
    <property type="molecule type" value="Genomic_DNA"/>
</dbReference>
<accession>A0A9D9EPS2</accession>
<dbReference type="Pfam" id="PF00754">
    <property type="entry name" value="F5_F8_type_C"/>
    <property type="match status" value="1"/>
</dbReference>
<evidence type="ECO:0000259" key="8">
    <source>
        <dbReference type="Pfam" id="PF01120"/>
    </source>
</evidence>
<dbReference type="PROSITE" id="PS51257">
    <property type="entry name" value="PROKAR_LIPOPROTEIN"/>
    <property type="match status" value="1"/>
</dbReference>